<dbReference type="EMBL" id="CAXAMM010044180">
    <property type="protein sequence ID" value="CAK9113567.1"/>
    <property type="molecule type" value="Genomic_DNA"/>
</dbReference>
<dbReference type="InterPro" id="IPR016135">
    <property type="entry name" value="UBQ-conjugating_enzyme/RWD"/>
</dbReference>
<evidence type="ECO:0000256" key="1">
    <source>
        <dbReference type="SAM" id="MobiDB-lite"/>
    </source>
</evidence>
<dbReference type="Pfam" id="PF00179">
    <property type="entry name" value="UQ_con"/>
    <property type="match status" value="1"/>
</dbReference>
<comment type="caution">
    <text evidence="4">The sequence shown here is derived from an EMBL/GenBank/DDBJ whole genome shotgun (WGS) entry which is preliminary data.</text>
</comment>
<accession>A0ABP0SMH4</accession>
<keyword evidence="5" id="KW-1185">Reference proteome</keyword>
<dbReference type="SMART" id="SM00212">
    <property type="entry name" value="UBCc"/>
    <property type="match status" value="1"/>
</dbReference>
<dbReference type="PANTHER" id="PTHR24067">
    <property type="entry name" value="UBIQUITIN-CONJUGATING ENZYME E2"/>
    <property type="match status" value="1"/>
</dbReference>
<organism evidence="4 5">
    <name type="scientific">Durusdinium trenchii</name>
    <dbReference type="NCBI Taxonomy" id="1381693"/>
    <lineage>
        <taxon>Eukaryota</taxon>
        <taxon>Sar</taxon>
        <taxon>Alveolata</taxon>
        <taxon>Dinophyceae</taxon>
        <taxon>Suessiales</taxon>
        <taxon>Symbiodiniaceae</taxon>
        <taxon>Durusdinium</taxon>
    </lineage>
</organism>
<sequence>MAAEVPGSGLRTAGSSSQWNRNNPAIRRILGDVRELEKDPSDQYAAQPLEDNMFDWHFVIRGPKGTDFEGGVYHGRIVLPSEYPFKPPSIILLTPNGRWEVNKKICLSISAYHPEQWQPAWGIRTILEALISFMTSPGDGAVGALEYSSEERRRLARESLRYTHPLMPPVPEVRSVTEETSGSAPNKYQEEIAKMHIVSLEPAATKQEDGASADQAQTDVEPDGSAPQPAPAPSSPSRTTPLDDQQQEQQQEPLQQQPHHSEPPQGQAQVLRHRHHNEAPPAAPAQAHEGGSTRTADRRTGPEAMQQQQQQQPTDWLLYYAIVLAIIIAVILYRKALRAVRPDEHI</sequence>
<dbReference type="Proteomes" id="UP001642464">
    <property type="component" value="Unassembled WGS sequence"/>
</dbReference>
<dbReference type="CDD" id="cd23799">
    <property type="entry name" value="UBCc_UBE2J"/>
    <property type="match status" value="1"/>
</dbReference>
<evidence type="ECO:0000256" key="2">
    <source>
        <dbReference type="SAM" id="Phobius"/>
    </source>
</evidence>
<name>A0ABP0SMH4_9DINO</name>
<keyword evidence="2" id="KW-1133">Transmembrane helix</keyword>
<evidence type="ECO:0000313" key="5">
    <source>
        <dbReference type="Proteomes" id="UP001642464"/>
    </source>
</evidence>
<dbReference type="Gene3D" id="3.10.110.10">
    <property type="entry name" value="Ubiquitin Conjugating Enzyme"/>
    <property type="match status" value="1"/>
</dbReference>
<evidence type="ECO:0000313" key="4">
    <source>
        <dbReference type="EMBL" id="CAK9113567.1"/>
    </source>
</evidence>
<feature type="region of interest" description="Disordered" evidence="1">
    <location>
        <begin position="204"/>
        <end position="308"/>
    </location>
</feature>
<feature type="region of interest" description="Disordered" evidence="1">
    <location>
        <begin position="166"/>
        <end position="185"/>
    </location>
</feature>
<feature type="region of interest" description="Disordered" evidence="1">
    <location>
        <begin position="1"/>
        <end position="21"/>
    </location>
</feature>
<dbReference type="InterPro" id="IPR000608">
    <property type="entry name" value="UBC"/>
</dbReference>
<dbReference type="PROSITE" id="PS50127">
    <property type="entry name" value="UBC_2"/>
    <property type="match status" value="1"/>
</dbReference>
<feature type="compositionally biased region" description="Low complexity" evidence="1">
    <location>
        <begin position="242"/>
        <end position="258"/>
    </location>
</feature>
<evidence type="ECO:0000259" key="3">
    <source>
        <dbReference type="PROSITE" id="PS50127"/>
    </source>
</evidence>
<gene>
    <name evidence="4" type="ORF">SCF082_LOCUS52640</name>
</gene>
<keyword evidence="2" id="KW-0472">Membrane</keyword>
<feature type="transmembrane region" description="Helical" evidence="2">
    <location>
        <begin position="316"/>
        <end position="333"/>
    </location>
</feature>
<keyword evidence="2" id="KW-0812">Transmembrane</keyword>
<proteinExistence type="predicted"/>
<protein>
    <submittedName>
        <fullName evidence="4">Ubiquitin-conjugating enzyme E2 J1 (E2 ubiquitin-conjugating enzyme J1) (Non-canonical ubiquitin-conjugating enzyme 1) (NCUBE-1) (Yeast ubiquitin-conjugating enzyme UBC6 homolog E) (HsUBC6e)</fullName>
    </submittedName>
</protein>
<reference evidence="4 5" key="1">
    <citation type="submission" date="2024-02" db="EMBL/GenBank/DDBJ databases">
        <authorList>
            <person name="Chen Y."/>
            <person name="Shah S."/>
            <person name="Dougan E. K."/>
            <person name="Thang M."/>
            <person name="Chan C."/>
        </authorList>
    </citation>
    <scope>NUCLEOTIDE SEQUENCE [LARGE SCALE GENOMIC DNA]</scope>
</reference>
<dbReference type="SUPFAM" id="SSF54495">
    <property type="entry name" value="UBC-like"/>
    <property type="match status" value="1"/>
</dbReference>
<dbReference type="InterPro" id="IPR050113">
    <property type="entry name" value="Ub_conjugating_enzyme"/>
</dbReference>
<feature type="domain" description="UBC core" evidence="3">
    <location>
        <begin position="24"/>
        <end position="175"/>
    </location>
</feature>